<evidence type="ECO:0000256" key="3">
    <source>
        <dbReference type="ARBA" id="ARBA00022801"/>
    </source>
</evidence>
<dbReference type="Proteomes" id="UP000825729">
    <property type="component" value="Unassembled WGS sequence"/>
</dbReference>
<keyword evidence="10" id="KW-1185">Reference proteome</keyword>
<evidence type="ECO:0000256" key="2">
    <source>
        <dbReference type="ARBA" id="ARBA00022679"/>
    </source>
</evidence>
<dbReference type="GO" id="GO:0042546">
    <property type="term" value="P:cell wall biogenesis"/>
    <property type="evidence" value="ECO:0007669"/>
    <property type="project" value="InterPro"/>
</dbReference>
<dbReference type="AlphaFoldDB" id="A0AAV7F0A5"/>
<evidence type="ECO:0000256" key="6">
    <source>
        <dbReference type="ARBA" id="ARBA00034022"/>
    </source>
</evidence>
<keyword evidence="2" id="KW-0808">Transferase</keyword>
<dbReference type="InterPro" id="IPR016455">
    <property type="entry name" value="XTH"/>
</dbReference>
<protein>
    <recommendedName>
        <fullName evidence="1">xyloglucan:xyloglucosyl transferase</fullName>
        <ecNumber evidence="1">2.4.1.207</ecNumber>
    </recommendedName>
</protein>
<evidence type="ECO:0000256" key="5">
    <source>
        <dbReference type="ARBA" id="ARBA00023295"/>
    </source>
</evidence>
<comment type="catalytic activity">
    <reaction evidence="6">
        <text>breaks a beta-(1-&gt;4) bond in the backbone of a xyloglucan and transfers the xyloglucanyl segment on to O-4 of the non-reducing terminal glucose residue of an acceptor, which can be a xyloglucan or an oligosaccharide of xyloglucan.</text>
        <dbReference type="EC" id="2.4.1.207"/>
    </reaction>
</comment>
<name>A0AAV7F0A5_ARIFI</name>
<organism evidence="9 10">
    <name type="scientific">Aristolochia fimbriata</name>
    <name type="common">White veined hardy Dutchman's pipe vine</name>
    <dbReference type="NCBI Taxonomy" id="158543"/>
    <lineage>
        <taxon>Eukaryota</taxon>
        <taxon>Viridiplantae</taxon>
        <taxon>Streptophyta</taxon>
        <taxon>Embryophyta</taxon>
        <taxon>Tracheophyta</taxon>
        <taxon>Spermatophyta</taxon>
        <taxon>Magnoliopsida</taxon>
        <taxon>Magnoliidae</taxon>
        <taxon>Piperales</taxon>
        <taxon>Aristolochiaceae</taxon>
        <taxon>Aristolochia</taxon>
    </lineage>
</organism>
<feature type="domain" description="GH16" evidence="8">
    <location>
        <begin position="70"/>
        <end position="331"/>
    </location>
</feature>
<keyword evidence="3" id="KW-0378">Hydrolase</keyword>
<dbReference type="FunFam" id="2.60.120.200:FF:000025">
    <property type="entry name" value="Xyloglucan endotransglucosylase/hydrolase"/>
    <property type="match status" value="1"/>
</dbReference>
<keyword evidence="5" id="KW-0326">Glycosidase</keyword>
<keyword evidence="7" id="KW-0732">Signal</keyword>
<evidence type="ECO:0000313" key="10">
    <source>
        <dbReference type="Proteomes" id="UP000825729"/>
    </source>
</evidence>
<evidence type="ECO:0000259" key="8">
    <source>
        <dbReference type="PROSITE" id="PS51762"/>
    </source>
</evidence>
<proteinExistence type="predicted"/>
<dbReference type="PROSITE" id="PS51762">
    <property type="entry name" value="GH16_2"/>
    <property type="match status" value="1"/>
</dbReference>
<dbReference type="CDD" id="cd02176">
    <property type="entry name" value="GH16_XET"/>
    <property type="match status" value="1"/>
</dbReference>
<dbReference type="SUPFAM" id="SSF49899">
    <property type="entry name" value="Concanavalin A-like lectins/glucanases"/>
    <property type="match status" value="1"/>
</dbReference>
<accession>A0AAV7F0A5</accession>
<keyword evidence="4" id="KW-1015">Disulfide bond</keyword>
<dbReference type="InterPro" id="IPR000757">
    <property type="entry name" value="Beta-glucanase-like"/>
</dbReference>
<evidence type="ECO:0000313" key="9">
    <source>
        <dbReference type="EMBL" id="KAG9454319.1"/>
    </source>
</evidence>
<comment type="caution">
    <text evidence="9">The sequence shown here is derived from an EMBL/GenBank/DDBJ whole genome shotgun (WGS) entry which is preliminary data.</text>
</comment>
<dbReference type="Pfam" id="PF06955">
    <property type="entry name" value="XET_C"/>
    <property type="match status" value="1"/>
</dbReference>
<dbReference type="GO" id="GO:0016762">
    <property type="term" value="F:xyloglucan:xyloglucosyl transferase activity"/>
    <property type="evidence" value="ECO:0007669"/>
    <property type="project" value="UniProtKB-EC"/>
</dbReference>
<sequence length="409" mass="45779">MASVSLFPLFLFQLREWLVVLLLVTDEGCSGPAVNATLSAPIGPTAVPKLFEGNWAYRNSLSLQQAPAKGTWQRLFLPSFLLLSSTVLVTWIFKSDVAFGSDALRLAGSLLSLRLYKATGVEQWRSKSENRAVPVVMGGGSSSRFDELFQPSWSMDHVTYEGEVLKLKLDNYSGSGFSSKSKYMFGKTTIQIKLVGGDSAGTVTAFYMSSEGAAHNEFDFEFLGNTTGEPYLVQTNIYINGVGNREQRHSLWFDPTTDFHSYSIMWNKEQVIFLADETPLRVYKNKEKNGVPFPKDQAMGVYSSIWNADDWATQGGRVKTDWSHAPFVASYRGFEINACECPSAAAPAENFKRCSSGGATQYWWDHPVMAELSVHQSHQLMWVRANHLIYDYCSDYARFPASPPECERR</sequence>
<dbReference type="InterPro" id="IPR013320">
    <property type="entry name" value="ConA-like_dom_sf"/>
</dbReference>
<dbReference type="Pfam" id="PF00722">
    <property type="entry name" value="Glyco_hydro_16"/>
    <property type="match status" value="1"/>
</dbReference>
<dbReference type="GO" id="GO:0004553">
    <property type="term" value="F:hydrolase activity, hydrolyzing O-glycosyl compounds"/>
    <property type="evidence" value="ECO:0007669"/>
    <property type="project" value="InterPro"/>
</dbReference>
<evidence type="ECO:0000256" key="7">
    <source>
        <dbReference type="SAM" id="SignalP"/>
    </source>
</evidence>
<dbReference type="EC" id="2.4.1.207" evidence="1"/>
<dbReference type="InterPro" id="IPR010713">
    <property type="entry name" value="XET_C"/>
</dbReference>
<reference evidence="9 10" key="1">
    <citation type="submission" date="2021-07" db="EMBL/GenBank/DDBJ databases">
        <title>The Aristolochia fimbriata genome: insights into angiosperm evolution, floral development and chemical biosynthesis.</title>
        <authorList>
            <person name="Jiao Y."/>
        </authorList>
    </citation>
    <scope>NUCLEOTIDE SEQUENCE [LARGE SCALE GENOMIC DNA]</scope>
    <source>
        <strain evidence="9">IBCAS-2021</strain>
        <tissue evidence="9">Leaf</tissue>
    </source>
</reference>
<dbReference type="GO" id="GO:0048046">
    <property type="term" value="C:apoplast"/>
    <property type="evidence" value="ECO:0007669"/>
    <property type="project" value="InterPro"/>
</dbReference>
<feature type="signal peptide" evidence="7">
    <location>
        <begin position="1"/>
        <end position="22"/>
    </location>
</feature>
<dbReference type="PANTHER" id="PTHR31062">
    <property type="entry name" value="XYLOGLUCAN ENDOTRANSGLUCOSYLASE/HYDROLASE PROTEIN 8-RELATED"/>
    <property type="match status" value="1"/>
</dbReference>
<dbReference type="GO" id="GO:0010411">
    <property type="term" value="P:xyloglucan metabolic process"/>
    <property type="evidence" value="ECO:0007669"/>
    <property type="project" value="InterPro"/>
</dbReference>
<dbReference type="Gene3D" id="2.60.120.200">
    <property type="match status" value="1"/>
</dbReference>
<evidence type="ECO:0000256" key="4">
    <source>
        <dbReference type="ARBA" id="ARBA00023157"/>
    </source>
</evidence>
<dbReference type="EMBL" id="JAINDJ010000003">
    <property type="protein sequence ID" value="KAG9454319.1"/>
    <property type="molecule type" value="Genomic_DNA"/>
</dbReference>
<gene>
    <name evidence="9" type="ORF">H6P81_007223</name>
</gene>
<feature type="chain" id="PRO_5043596932" description="xyloglucan:xyloglucosyl transferase" evidence="7">
    <location>
        <begin position="23"/>
        <end position="409"/>
    </location>
</feature>
<evidence type="ECO:0000256" key="1">
    <source>
        <dbReference type="ARBA" id="ARBA00012152"/>
    </source>
</evidence>
<dbReference type="InterPro" id="IPR044791">
    <property type="entry name" value="Beta-glucanase/XTH"/>
</dbReference>